<dbReference type="GO" id="GO:0010494">
    <property type="term" value="C:cytoplasmic stress granule"/>
    <property type="evidence" value="ECO:0007669"/>
    <property type="project" value="UniProtKB-SubCell"/>
</dbReference>
<dbReference type="HOGENOM" id="CLU_1733245_0_0_1"/>
<evidence type="ECO:0000256" key="8">
    <source>
        <dbReference type="ARBA" id="ARBA00032174"/>
    </source>
</evidence>
<evidence type="ECO:0000313" key="12">
    <source>
        <dbReference type="EnsemblMetazoa" id="tetur06g00390.1"/>
    </source>
</evidence>
<protein>
    <recommendedName>
        <fullName evidence="3">DAZ-associated protein 2</fullName>
    </recommendedName>
    <alternativeName>
        <fullName evidence="8">Deleted in azoospermia-associated protein 2</fullName>
    </alternativeName>
    <alternativeName>
        <fullName evidence="9">Proline-rich transcript in brain protein</fullName>
    </alternativeName>
</protein>
<evidence type="ECO:0000256" key="10">
    <source>
        <dbReference type="ARBA" id="ARBA00045449"/>
    </source>
</evidence>
<keyword evidence="5" id="KW-0597">Phosphoprotein</keyword>
<dbReference type="OMA" id="YPQTMPL"/>
<gene>
    <name evidence="12" type="primary">107361152</name>
</gene>
<dbReference type="Proteomes" id="UP000015104">
    <property type="component" value="Unassembled WGS sequence"/>
</dbReference>
<comment type="subcellular location">
    <subcellularLocation>
        <location evidence="1">Cytoplasm</location>
        <location evidence="1">Stress granule</location>
    </subcellularLocation>
    <subcellularLocation>
        <location evidence="2">Nucleus speckle</location>
    </subcellularLocation>
</comment>
<dbReference type="KEGG" id="tut:107361152"/>
<proteinExistence type="predicted"/>
<reference evidence="13" key="1">
    <citation type="submission" date="2011-08" db="EMBL/GenBank/DDBJ databases">
        <authorList>
            <person name="Rombauts S."/>
        </authorList>
    </citation>
    <scope>NUCLEOTIDE SEQUENCE</scope>
    <source>
        <strain evidence="13">London</strain>
    </source>
</reference>
<dbReference type="AlphaFoldDB" id="T1K6G2"/>
<evidence type="ECO:0000256" key="5">
    <source>
        <dbReference type="ARBA" id="ARBA00022553"/>
    </source>
</evidence>
<dbReference type="PANTHER" id="PTHR31638">
    <property type="entry name" value="DAZ-ASSOCIATED PROTEIN 2"/>
    <property type="match status" value="1"/>
</dbReference>
<sequence>MGNNNSRGKKNSQSNQDYPARPQSAPLYPSEPPPPYTPTPQPPYQAHSMAYGMNHGPAPPRGYPAQTIVNPVVHAHFDSGARFDAISRPSIPPPPPGTYPNAAQMAVVSGHKVILAKKKTSFLGDKGAGYTFW</sequence>
<dbReference type="Pfam" id="PF11029">
    <property type="entry name" value="DAZAP2"/>
    <property type="match status" value="1"/>
</dbReference>
<evidence type="ECO:0000256" key="3">
    <source>
        <dbReference type="ARBA" id="ARBA00014066"/>
    </source>
</evidence>
<evidence type="ECO:0000256" key="2">
    <source>
        <dbReference type="ARBA" id="ARBA00004324"/>
    </source>
</evidence>
<reference evidence="12" key="2">
    <citation type="submission" date="2015-06" db="UniProtKB">
        <authorList>
            <consortium name="EnsemblMetazoa"/>
        </authorList>
    </citation>
    <scope>IDENTIFICATION</scope>
</reference>
<organism evidence="12 13">
    <name type="scientific">Tetranychus urticae</name>
    <name type="common">Two-spotted spider mite</name>
    <dbReference type="NCBI Taxonomy" id="32264"/>
    <lineage>
        <taxon>Eukaryota</taxon>
        <taxon>Metazoa</taxon>
        <taxon>Ecdysozoa</taxon>
        <taxon>Arthropoda</taxon>
        <taxon>Chelicerata</taxon>
        <taxon>Arachnida</taxon>
        <taxon>Acari</taxon>
        <taxon>Acariformes</taxon>
        <taxon>Trombidiformes</taxon>
        <taxon>Prostigmata</taxon>
        <taxon>Eleutherengona</taxon>
        <taxon>Raphignathae</taxon>
        <taxon>Tetranychoidea</taxon>
        <taxon>Tetranychidae</taxon>
        <taxon>Tetranychus</taxon>
    </lineage>
</organism>
<evidence type="ECO:0000256" key="4">
    <source>
        <dbReference type="ARBA" id="ARBA00022490"/>
    </source>
</evidence>
<evidence type="ECO:0000256" key="1">
    <source>
        <dbReference type="ARBA" id="ARBA00004210"/>
    </source>
</evidence>
<dbReference type="EnsemblMetazoa" id="tetur06g00390.1">
    <property type="protein sequence ID" value="tetur06g00390.1"/>
    <property type="gene ID" value="tetur06g00390"/>
</dbReference>
<comment type="function">
    <text evidence="10">In unstressed cells, promotes SIAH1-mediated polyubiquitination and degradation of the serine/threonine-protein kinase HIPK2, probably by acting as a loading factor that potentiates complex formation between HIPK2 and ubiquitin ligase SIAH1. In response to DNA damage, localizes to the nucleus following phosphorylation by HIPK2 and modulates the expression of a subset of TP53/p53 target genes by binding to TP53 at target gene promoters. This limits the expression of a number of cell death-mediating TP53 target genes, reducing DNA damage-induced cell death. Enhances the binding of transcription factor TCF7L2/TCF4, a Wnt signaling pathway effector, to the promoters of target genes. Plays a role in stress granule formation.</text>
</comment>
<dbReference type="OrthoDB" id="6514304at2759"/>
<dbReference type="InterPro" id="IPR022730">
    <property type="entry name" value="DAZ_assoc-2"/>
</dbReference>
<evidence type="ECO:0000313" key="13">
    <source>
        <dbReference type="Proteomes" id="UP000015104"/>
    </source>
</evidence>
<evidence type="ECO:0000256" key="7">
    <source>
        <dbReference type="ARBA" id="ARBA00023242"/>
    </source>
</evidence>
<evidence type="ECO:0000256" key="11">
    <source>
        <dbReference type="SAM" id="MobiDB-lite"/>
    </source>
</evidence>
<dbReference type="EMBL" id="CAEY01001791">
    <property type="status" value="NOT_ANNOTATED_CDS"/>
    <property type="molecule type" value="Genomic_DNA"/>
</dbReference>
<keyword evidence="7" id="KW-0539">Nucleus</keyword>
<feature type="compositionally biased region" description="Pro residues" evidence="11">
    <location>
        <begin position="29"/>
        <end position="43"/>
    </location>
</feature>
<name>T1K6G2_TETUR</name>
<evidence type="ECO:0000256" key="6">
    <source>
        <dbReference type="ARBA" id="ARBA00022843"/>
    </source>
</evidence>
<dbReference type="PANTHER" id="PTHR31638:SF3">
    <property type="entry name" value="DAZ-ASSOCIATED PROTEIN 2"/>
    <property type="match status" value="1"/>
</dbReference>
<dbReference type="eggNOG" id="ENOG502QTNQ">
    <property type="taxonomic scope" value="Eukaryota"/>
</dbReference>
<feature type="region of interest" description="Disordered" evidence="11">
    <location>
        <begin position="1"/>
        <end position="65"/>
    </location>
</feature>
<feature type="compositionally biased region" description="Polar residues" evidence="11">
    <location>
        <begin position="1"/>
        <end position="17"/>
    </location>
</feature>
<accession>T1K6G2</accession>
<keyword evidence="4" id="KW-0963">Cytoplasm</keyword>
<keyword evidence="6" id="KW-0832">Ubl conjugation</keyword>
<evidence type="ECO:0000256" key="9">
    <source>
        <dbReference type="ARBA" id="ARBA00034352"/>
    </source>
</evidence>
<dbReference type="GO" id="GO:0016607">
    <property type="term" value="C:nuclear speck"/>
    <property type="evidence" value="ECO:0007669"/>
    <property type="project" value="UniProtKB-SubCell"/>
</dbReference>
<keyword evidence="13" id="KW-1185">Reference proteome</keyword>